<dbReference type="OrthoDB" id="3186208at2"/>
<dbReference type="PANTHER" id="PTHR43537:SF5">
    <property type="entry name" value="UXU OPERON TRANSCRIPTIONAL REGULATOR"/>
    <property type="match status" value="1"/>
</dbReference>
<evidence type="ECO:0000259" key="4">
    <source>
        <dbReference type="PROSITE" id="PS50949"/>
    </source>
</evidence>
<dbReference type="PANTHER" id="PTHR43537">
    <property type="entry name" value="TRANSCRIPTIONAL REGULATOR, GNTR FAMILY"/>
    <property type="match status" value="1"/>
</dbReference>
<dbReference type="SUPFAM" id="SSF48008">
    <property type="entry name" value="GntR ligand-binding domain-like"/>
    <property type="match status" value="1"/>
</dbReference>
<dbReference type="Proteomes" id="UP000319769">
    <property type="component" value="Unassembled WGS sequence"/>
</dbReference>
<keyword evidence="2" id="KW-0238">DNA-binding</keyword>
<dbReference type="Gene3D" id="1.10.10.10">
    <property type="entry name" value="Winged helix-like DNA-binding domain superfamily/Winged helix DNA-binding domain"/>
    <property type="match status" value="1"/>
</dbReference>
<reference evidence="5" key="1">
    <citation type="submission" date="2019-09" db="EMBL/GenBank/DDBJ databases">
        <authorList>
            <person name="Teo W.F.A."/>
            <person name="Duangmal K."/>
        </authorList>
    </citation>
    <scope>NUCLEOTIDE SEQUENCE [LARGE SCALE GENOMIC DNA]</scope>
    <source>
        <strain evidence="5">K81G1</strain>
    </source>
</reference>
<protein>
    <submittedName>
        <fullName evidence="5">GntR family transcriptional regulator</fullName>
    </submittedName>
</protein>
<proteinExistence type="predicted"/>
<dbReference type="InterPro" id="IPR011711">
    <property type="entry name" value="GntR_C"/>
</dbReference>
<dbReference type="InterPro" id="IPR036390">
    <property type="entry name" value="WH_DNA-bd_sf"/>
</dbReference>
<dbReference type="PROSITE" id="PS50949">
    <property type="entry name" value="HTH_GNTR"/>
    <property type="match status" value="1"/>
</dbReference>
<dbReference type="AlphaFoldDB" id="A0A5N0ULW4"/>
<comment type="caution">
    <text evidence="5">The sequence shown here is derived from an EMBL/GenBank/DDBJ whole genome shotgun (WGS) entry which is preliminary data.</text>
</comment>
<keyword evidence="1" id="KW-0805">Transcription regulation</keyword>
<evidence type="ECO:0000256" key="3">
    <source>
        <dbReference type="ARBA" id="ARBA00023163"/>
    </source>
</evidence>
<dbReference type="InterPro" id="IPR008920">
    <property type="entry name" value="TF_FadR/GntR_C"/>
</dbReference>
<evidence type="ECO:0000256" key="2">
    <source>
        <dbReference type="ARBA" id="ARBA00023125"/>
    </source>
</evidence>
<gene>
    <name evidence="5" type="ORF">FPZ12_042835</name>
</gene>
<dbReference type="Pfam" id="PF07729">
    <property type="entry name" value="FCD"/>
    <property type="match status" value="1"/>
</dbReference>
<dbReference type="SMART" id="SM00895">
    <property type="entry name" value="FCD"/>
    <property type="match status" value="1"/>
</dbReference>
<dbReference type="SUPFAM" id="SSF46785">
    <property type="entry name" value="Winged helix' DNA-binding domain"/>
    <property type="match status" value="1"/>
</dbReference>
<keyword evidence="6" id="KW-1185">Reference proteome</keyword>
<dbReference type="InterPro" id="IPR036388">
    <property type="entry name" value="WH-like_DNA-bd_sf"/>
</dbReference>
<dbReference type="PRINTS" id="PR00035">
    <property type="entry name" value="HTHGNTR"/>
</dbReference>
<organism evidence="5 6">
    <name type="scientific">Amycolatopsis acidicola</name>
    <dbReference type="NCBI Taxonomy" id="2596893"/>
    <lineage>
        <taxon>Bacteria</taxon>
        <taxon>Bacillati</taxon>
        <taxon>Actinomycetota</taxon>
        <taxon>Actinomycetes</taxon>
        <taxon>Pseudonocardiales</taxon>
        <taxon>Pseudonocardiaceae</taxon>
        <taxon>Amycolatopsis</taxon>
    </lineage>
</organism>
<feature type="domain" description="HTH gntR-type" evidence="4">
    <location>
        <begin position="9"/>
        <end position="76"/>
    </location>
</feature>
<dbReference type="Gene3D" id="1.20.120.530">
    <property type="entry name" value="GntR ligand-binding domain-like"/>
    <property type="match status" value="1"/>
</dbReference>
<dbReference type="GO" id="GO:0003700">
    <property type="term" value="F:DNA-binding transcription factor activity"/>
    <property type="evidence" value="ECO:0007669"/>
    <property type="project" value="InterPro"/>
</dbReference>
<dbReference type="SMART" id="SM00345">
    <property type="entry name" value="HTH_GNTR"/>
    <property type="match status" value="1"/>
</dbReference>
<dbReference type="InterPro" id="IPR000524">
    <property type="entry name" value="Tscrpt_reg_HTH_GntR"/>
</dbReference>
<dbReference type="GO" id="GO:0003677">
    <property type="term" value="F:DNA binding"/>
    <property type="evidence" value="ECO:0007669"/>
    <property type="project" value="UniProtKB-KW"/>
</dbReference>
<dbReference type="EMBL" id="VMNW02000136">
    <property type="protein sequence ID" value="KAA9149648.1"/>
    <property type="molecule type" value="Genomic_DNA"/>
</dbReference>
<evidence type="ECO:0000313" key="6">
    <source>
        <dbReference type="Proteomes" id="UP000319769"/>
    </source>
</evidence>
<sequence>MPGTTKAPSSGRDKAYRFLKGSVLADPEMEGAFVSEQDVAEQVGVSRTPVREALLQLASEELVQLVPNRGAYIAPLSGRDLRELFELRGVLERYAAQRAIETGNVPEDELRAAMEEQKRFEDPAHAKEFIELDHHFHSVLIDSVGNSMLSKTYASLRARQMRAGLNALARSSGRQERVLAEHYAIFKALEVRALPAAMAAIDHHHTTTLNTQLTAR</sequence>
<name>A0A5N0ULW4_9PSEU</name>
<evidence type="ECO:0000313" key="5">
    <source>
        <dbReference type="EMBL" id="KAA9149648.1"/>
    </source>
</evidence>
<accession>A0A5N0ULW4</accession>
<dbReference type="Pfam" id="PF00392">
    <property type="entry name" value="GntR"/>
    <property type="match status" value="1"/>
</dbReference>
<keyword evidence="3" id="KW-0804">Transcription</keyword>
<evidence type="ECO:0000256" key="1">
    <source>
        <dbReference type="ARBA" id="ARBA00023015"/>
    </source>
</evidence>